<accession>A0A6I4MK72</accession>
<keyword evidence="1" id="KW-0378">Hydrolase</keyword>
<name>A0A6I4MK72_9ACTN</name>
<dbReference type="GO" id="GO:0047617">
    <property type="term" value="F:fatty acyl-CoA hydrolase activity"/>
    <property type="evidence" value="ECO:0007669"/>
    <property type="project" value="TreeGrafter"/>
</dbReference>
<dbReference type="PANTHER" id="PTHR31793:SF37">
    <property type="entry name" value="ACYL-COA THIOESTER HYDROLASE YBGC"/>
    <property type="match status" value="1"/>
</dbReference>
<sequence>MGGGGVGGQGGAARRDAVHPALHPRGRLGRAGRRGRPRRDHGDRRAGRRRTGRPRRPDRAVRGGAGVKGFEYRHVVTIEDTDLLGNVNYVNYISWQGRARELCLREYTPDVVAGFGDGVRLLTVSCQCEYLRELTIFDEVIVRMTPGEVGQTQMTMRFEYWRQRPEGEELVATGEQRVACVRPDADGNMAPARLPESMRRLVDAVTAGRR</sequence>
<dbReference type="EMBL" id="WBMS02000023">
    <property type="protein sequence ID" value="MWA04031.1"/>
    <property type="molecule type" value="Genomic_DNA"/>
</dbReference>
<dbReference type="CDD" id="cd00586">
    <property type="entry name" value="4HBT"/>
    <property type="match status" value="1"/>
</dbReference>
<dbReference type="PANTHER" id="PTHR31793">
    <property type="entry name" value="4-HYDROXYBENZOYL-COA THIOESTERASE FAMILY MEMBER"/>
    <property type="match status" value="1"/>
</dbReference>
<feature type="region of interest" description="Disordered" evidence="2">
    <location>
        <begin position="1"/>
        <end position="63"/>
    </location>
</feature>
<reference evidence="3" key="1">
    <citation type="submission" date="2019-12" db="EMBL/GenBank/DDBJ databases">
        <title>Actinomadura physcomitrii sp. nov., a novel actinomycete isolated from moss [Physcomitrium sphaericum (Ludw) Fuernr].</title>
        <authorList>
            <person name="Zhuang X."/>
        </authorList>
    </citation>
    <scope>NUCLEOTIDE SEQUENCE [LARGE SCALE GENOMIC DNA]</scope>
    <source>
        <strain evidence="3">LD22</strain>
    </source>
</reference>
<dbReference type="InterPro" id="IPR029069">
    <property type="entry name" value="HotDog_dom_sf"/>
</dbReference>
<evidence type="ECO:0000313" key="3">
    <source>
        <dbReference type="EMBL" id="MWA04031.1"/>
    </source>
</evidence>
<feature type="compositionally biased region" description="Basic residues" evidence="2">
    <location>
        <begin position="22"/>
        <end position="39"/>
    </location>
</feature>
<organism evidence="3 4">
    <name type="scientific">Actinomadura physcomitrii</name>
    <dbReference type="NCBI Taxonomy" id="2650748"/>
    <lineage>
        <taxon>Bacteria</taxon>
        <taxon>Bacillati</taxon>
        <taxon>Actinomycetota</taxon>
        <taxon>Actinomycetes</taxon>
        <taxon>Streptosporangiales</taxon>
        <taxon>Thermomonosporaceae</taxon>
        <taxon>Actinomadura</taxon>
    </lineage>
</organism>
<comment type="caution">
    <text evidence="3">The sequence shown here is derived from an EMBL/GenBank/DDBJ whole genome shotgun (WGS) entry which is preliminary data.</text>
</comment>
<dbReference type="Gene3D" id="3.10.129.10">
    <property type="entry name" value="Hotdog Thioesterase"/>
    <property type="match status" value="1"/>
</dbReference>
<evidence type="ECO:0000256" key="2">
    <source>
        <dbReference type="SAM" id="MobiDB-lite"/>
    </source>
</evidence>
<proteinExistence type="predicted"/>
<protein>
    <submittedName>
        <fullName evidence="3">Uncharacterized protein</fullName>
    </submittedName>
</protein>
<dbReference type="InterPro" id="IPR050563">
    <property type="entry name" value="4-hydroxybenzoyl-CoA_TE"/>
</dbReference>
<keyword evidence="4" id="KW-1185">Reference proteome</keyword>
<evidence type="ECO:0000313" key="4">
    <source>
        <dbReference type="Proteomes" id="UP000462055"/>
    </source>
</evidence>
<gene>
    <name evidence="3" type="ORF">F8568_027345</name>
</gene>
<dbReference type="AlphaFoldDB" id="A0A6I4MK72"/>
<dbReference type="Proteomes" id="UP000462055">
    <property type="component" value="Unassembled WGS sequence"/>
</dbReference>
<dbReference type="Pfam" id="PF13279">
    <property type="entry name" value="4HBT_2"/>
    <property type="match status" value="1"/>
</dbReference>
<evidence type="ECO:0000256" key="1">
    <source>
        <dbReference type="ARBA" id="ARBA00022801"/>
    </source>
</evidence>
<dbReference type="SUPFAM" id="SSF54637">
    <property type="entry name" value="Thioesterase/thiol ester dehydrase-isomerase"/>
    <property type="match status" value="1"/>
</dbReference>
<feature type="compositionally biased region" description="Gly residues" evidence="2">
    <location>
        <begin position="1"/>
        <end position="11"/>
    </location>
</feature>